<gene>
    <name evidence="1" type="ORF">J2X05_003061</name>
</gene>
<dbReference type="EMBL" id="JAVDVX010000005">
    <property type="protein sequence ID" value="MDR7091035.1"/>
    <property type="molecule type" value="Genomic_DNA"/>
</dbReference>
<dbReference type="InterPro" id="IPR037107">
    <property type="entry name" value="Put_OMP_sf"/>
</dbReference>
<sequence>MKTTVAVLFGESSIMARSLLFGAMIFGSQPVVAELNWISASWDNDVMAGKDGGGYTNGIYFSWRQRNETGEDFTKPPLLTLPLAWMLEDDPTYTYKVHSIGQAMVTPDDITKEIPDPADAPYAGLLYWRASYVVVKDDFADHVATLVGIVGPSSGAEEVQKFVHKVVDADKPRGWDYQLDDEFVWQLQRTAVWRFSTEDSSPVDAVLLADVAVGNLESLAGAGVFLRVGSDLARSYSTMGFLSSRISTPIAASEGWYAYLGGTGNYVHNQILVDGNEFGRTASKGLEHYQYSLMAGFTYAWERASIGLSYQSDTEPNKSQTARKNFGAITLALRI</sequence>
<proteinExistence type="predicted"/>
<accession>A0ABU1V0S3</accession>
<organism evidence="1 2">
    <name type="scientific">Cellvibrio fibrivorans</name>
    <dbReference type="NCBI Taxonomy" id="126350"/>
    <lineage>
        <taxon>Bacteria</taxon>
        <taxon>Pseudomonadati</taxon>
        <taxon>Pseudomonadota</taxon>
        <taxon>Gammaproteobacteria</taxon>
        <taxon>Cellvibrionales</taxon>
        <taxon>Cellvibrionaceae</taxon>
        <taxon>Cellvibrio</taxon>
    </lineage>
</organism>
<dbReference type="Proteomes" id="UP001253595">
    <property type="component" value="Unassembled WGS sequence"/>
</dbReference>
<comment type="caution">
    <text evidence="1">The sequence shown here is derived from an EMBL/GenBank/DDBJ whole genome shotgun (WGS) entry which is preliminary data.</text>
</comment>
<reference evidence="1 2" key="1">
    <citation type="submission" date="2023-07" db="EMBL/GenBank/DDBJ databases">
        <title>Sorghum-associated microbial communities from plants grown in Nebraska, USA.</title>
        <authorList>
            <person name="Schachtman D."/>
        </authorList>
    </citation>
    <scope>NUCLEOTIDE SEQUENCE [LARGE SCALE GENOMIC DNA]</scope>
    <source>
        <strain evidence="1 2">BE190</strain>
    </source>
</reference>
<evidence type="ECO:0008006" key="3">
    <source>
        <dbReference type="Google" id="ProtNLM"/>
    </source>
</evidence>
<evidence type="ECO:0000313" key="1">
    <source>
        <dbReference type="EMBL" id="MDR7091035.1"/>
    </source>
</evidence>
<name>A0ABU1V0S3_9GAMM</name>
<dbReference type="InterPro" id="IPR018707">
    <property type="entry name" value="LpxR"/>
</dbReference>
<protein>
    <recommendedName>
        <fullName evidence="3">DUF2219 domain-containing protein</fullName>
    </recommendedName>
</protein>
<evidence type="ECO:0000313" key="2">
    <source>
        <dbReference type="Proteomes" id="UP001253595"/>
    </source>
</evidence>
<dbReference type="Gene3D" id="2.40.128.140">
    <property type="entry name" value="Outer membrane protein"/>
    <property type="match status" value="1"/>
</dbReference>
<keyword evidence="2" id="KW-1185">Reference proteome</keyword>
<dbReference type="RefSeq" id="WP_310073847.1">
    <property type="nucleotide sequence ID" value="NZ_JAVDVX010000005.1"/>
</dbReference>
<dbReference type="Pfam" id="PF09982">
    <property type="entry name" value="LpxR"/>
    <property type="match status" value="1"/>
</dbReference>